<evidence type="ECO:0000259" key="10">
    <source>
        <dbReference type="PROSITE" id="PS50035"/>
    </source>
</evidence>
<evidence type="ECO:0000313" key="11">
    <source>
        <dbReference type="EMBL" id="TCP28396.1"/>
    </source>
</evidence>
<feature type="transmembrane region" description="Helical" evidence="9">
    <location>
        <begin position="30"/>
        <end position="52"/>
    </location>
</feature>
<organism evidence="11 12">
    <name type="scientific">Tenacibaculum skagerrakense</name>
    <dbReference type="NCBI Taxonomy" id="186571"/>
    <lineage>
        <taxon>Bacteria</taxon>
        <taxon>Pseudomonadati</taxon>
        <taxon>Bacteroidota</taxon>
        <taxon>Flavobacteriia</taxon>
        <taxon>Flavobacteriales</taxon>
        <taxon>Flavobacteriaceae</taxon>
        <taxon>Tenacibaculum</taxon>
    </lineage>
</organism>
<comment type="subcellular location">
    <subcellularLocation>
        <location evidence="1">Cell membrane</location>
    </subcellularLocation>
</comment>
<evidence type="ECO:0000256" key="7">
    <source>
        <dbReference type="ARBA" id="ARBA00023136"/>
    </source>
</evidence>
<name>A0A4V2SMS8_9FLAO</name>
<dbReference type="PANTHER" id="PTHR21248">
    <property type="entry name" value="CARDIOLIPIN SYNTHASE"/>
    <property type="match status" value="1"/>
</dbReference>
<dbReference type="InterPro" id="IPR001736">
    <property type="entry name" value="PLipase_D/transphosphatidylase"/>
</dbReference>
<proteinExistence type="predicted"/>
<evidence type="ECO:0000256" key="6">
    <source>
        <dbReference type="ARBA" id="ARBA00022989"/>
    </source>
</evidence>
<evidence type="ECO:0000256" key="3">
    <source>
        <dbReference type="ARBA" id="ARBA00022679"/>
    </source>
</evidence>
<dbReference type="SUPFAM" id="SSF56024">
    <property type="entry name" value="Phospholipase D/nuclease"/>
    <property type="match status" value="2"/>
</dbReference>
<dbReference type="AlphaFoldDB" id="A0A4V2SMS8"/>
<dbReference type="Pfam" id="PF13091">
    <property type="entry name" value="PLDc_2"/>
    <property type="match status" value="2"/>
</dbReference>
<dbReference type="EMBL" id="SLXM01000001">
    <property type="protein sequence ID" value="TCP28396.1"/>
    <property type="molecule type" value="Genomic_DNA"/>
</dbReference>
<keyword evidence="3" id="KW-0808">Transferase</keyword>
<evidence type="ECO:0000256" key="4">
    <source>
        <dbReference type="ARBA" id="ARBA00022692"/>
    </source>
</evidence>
<evidence type="ECO:0000256" key="8">
    <source>
        <dbReference type="NCBIfam" id="TIGR04265"/>
    </source>
</evidence>
<keyword evidence="12" id="KW-1185">Reference proteome</keyword>
<dbReference type="OrthoDB" id="9762009at2"/>
<dbReference type="GO" id="GO:0005886">
    <property type="term" value="C:plasma membrane"/>
    <property type="evidence" value="ECO:0007669"/>
    <property type="project" value="UniProtKB-SubCell"/>
</dbReference>
<keyword evidence="6 9" id="KW-1133">Transmembrane helix</keyword>
<dbReference type="RefSeq" id="WP_132792588.1">
    <property type="nucleotide sequence ID" value="NZ_SLXM01000001.1"/>
</dbReference>
<dbReference type="CDD" id="cd09110">
    <property type="entry name" value="PLDc_CLS_1"/>
    <property type="match status" value="1"/>
</dbReference>
<dbReference type="GO" id="GO:0032049">
    <property type="term" value="P:cardiolipin biosynthetic process"/>
    <property type="evidence" value="ECO:0007669"/>
    <property type="project" value="UniProtKB-UniRule"/>
</dbReference>
<dbReference type="NCBIfam" id="TIGR04265">
    <property type="entry name" value="bac_cardiolipin"/>
    <property type="match status" value="1"/>
</dbReference>
<sequence>MILAIIVYVVSALWGIYNVLLYGTRPSRSIGWLLVIIGFPFIGIVIFIIFGINRKEYKFYKLNFNAKRKLYDLNHKSDVIENFTHQFDSSKFNEIGKLLRKSSGFPVVKNNKIKLLNDGEATFEELFETFSKAEKFIHIQYYIIEKGELLDKFIELFTEKIKSGVEIRILYDALGSYKWKNKSVNNLIRLGAKVYPILPLKINTILSTLNYRNHRKIAIVDGVIAFTGGVNISDKYIKSKSELGKWDDTHLRIEGPIVDHIHRVFTKDYYFASGKELLNNKYLPVQEEKGNTIAQVIVGGPDLDYHSILHQYSMMIHQAQKSILIENPYFIPNRTLMEAMKMAVLRGVSVTLMVPKNNDSTIAKYSMHSNFETLLETGVEICILKKRFSHSKLIIVDEEIASVGSGNFDYRSFEHNYEINTMLYDEEIAKELTKNFNTSKESCEILEYETFKNRSVFKKLLEGFAKIFSPLL</sequence>
<dbReference type="PANTHER" id="PTHR21248:SF22">
    <property type="entry name" value="PHOSPHOLIPASE D"/>
    <property type="match status" value="1"/>
</dbReference>
<dbReference type="InterPro" id="IPR022924">
    <property type="entry name" value="Cardiolipin_synthase"/>
</dbReference>
<evidence type="ECO:0000256" key="2">
    <source>
        <dbReference type="ARBA" id="ARBA00022475"/>
    </source>
</evidence>
<keyword evidence="2" id="KW-1003">Cell membrane</keyword>
<dbReference type="Proteomes" id="UP000294564">
    <property type="component" value="Unassembled WGS sequence"/>
</dbReference>
<feature type="domain" description="PLD phosphodiesterase" evidence="10">
    <location>
        <begin position="385"/>
        <end position="412"/>
    </location>
</feature>
<comment type="caution">
    <text evidence="11">The sequence shown here is derived from an EMBL/GenBank/DDBJ whole genome shotgun (WGS) entry which is preliminary data.</text>
</comment>
<dbReference type="GO" id="GO:0008808">
    <property type="term" value="F:cardiolipin synthase activity"/>
    <property type="evidence" value="ECO:0007669"/>
    <property type="project" value="UniProtKB-UniRule"/>
</dbReference>
<evidence type="ECO:0000256" key="5">
    <source>
        <dbReference type="ARBA" id="ARBA00022737"/>
    </source>
</evidence>
<dbReference type="PROSITE" id="PS50035">
    <property type="entry name" value="PLD"/>
    <property type="match status" value="2"/>
</dbReference>
<dbReference type="Gene3D" id="3.30.870.10">
    <property type="entry name" value="Endonuclease Chain A"/>
    <property type="match status" value="2"/>
</dbReference>
<dbReference type="SMART" id="SM00155">
    <property type="entry name" value="PLDc"/>
    <property type="match status" value="2"/>
</dbReference>
<dbReference type="CDD" id="cd09112">
    <property type="entry name" value="PLDc_CLS_2"/>
    <property type="match status" value="1"/>
</dbReference>
<dbReference type="InterPro" id="IPR025202">
    <property type="entry name" value="PLD-like_dom"/>
</dbReference>
<dbReference type="EC" id="2.7.8.-" evidence="8"/>
<evidence type="ECO:0000256" key="9">
    <source>
        <dbReference type="SAM" id="Phobius"/>
    </source>
</evidence>
<accession>A0A4V2SMS8</accession>
<evidence type="ECO:0000313" key="12">
    <source>
        <dbReference type="Proteomes" id="UP000294564"/>
    </source>
</evidence>
<protein>
    <recommendedName>
        <fullName evidence="8">Cardiolipin synthase</fullName>
        <ecNumber evidence="8">2.7.8.-</ecNumber>
    </recommendedName>
</protein>
<keyword evidence="4 9" id="KW-0812">Transmembrane</keyword>
<gene>
    <name evidence="11" type="ORF">EV195_101572</name>
</gene>
<feature type="transmembrane region" description="Helical" evidence="9">
    <location>
        <begin position="5"/>
        <end position="24"/>
    </location>
</feature>
<keyword evidence="5" id="KW-0677">Repeat</keyword>
<keyword evidence="7 9" id="KW-0472">Membrane</keyword>
<reference evidence="11 12" key="1">
    <citation type="submission" date="2019-03" db="EMBL/GenBank/DDBJ databases">
        <title>Genomic Encyclopedia of Type Strains, Phase IV (KMG-IV): sequencing the most valuable type-strain genomes for metagenomic binning, comparative biology and taxonomic classification.</title>
        <authorList>
            <person name="Goeker M."/>
        </authorList>
    </citation>
    <scope>NUCLEOTIDE SEQUENCE [LARGE SCALE GENOMIC DNA]</scope>
    <source>
        <strain evidence="11 12">DSM 14836</strain>
    </source>
</reference>
<feature type="domain" description="PLD phosphodiesterase" evidence="10">
    <location>
        <begin position="209"/>
        <end position="236"/>
    </location>
</feature>
<evidence type="ECO:0000256" key="1">
    <source>
        <dbReference type="ARBA" id="ARBA00004236"/>
    </source>
</evidence>